<dbReference type="KEGG" id="ngr:NAEGRDRAFT_66643"/>
<dbReference type="OrthoDB" id="10252235at2759"/>
<dbReference type="InterPro" id="IPR004843">
    <property type="entry name" value="Calcineurin-like_PHP"/>
</dbReference>
<dbReference type="Pfam" id="PF00149">
    <property type="entry name" value="Metallophos"/>
    <property type="match status" value="1"/>
</dbReference>
<dbReference type="PANTHER" id="PTHR11575">
    <property type="entry name" value="5'-NUCLEOTIDASE-RELATED"/>
    <property type="match status" value="1"/>
</dbReference>
<dbReference type="GeneID" id="8857349"/>
<protein>
    <recommendedName>
        <fullName evidence="8">5'-nucleotidase</fullName>
    </recommendedName>
</protein>
<dbReference type="InterPro" id="IPR008334">
    <property type="entry name" value="5'-Nucleotdase_C"/>
</dbReference>
<dbReference type="InParanoid" id="D2VCP2"/>
<accession>D2VCP2</accession>
<dbReference type="GO" id="GO:0000166">
    <property type="term" value="F:nucleotide binding"/>
    <property type="evidence" value="ECO:0007669"/>
    <property type="project" value="UniProtKB-KW"/>
</dbReference>
<keyword evidence="2" id="KW-0732">Signal</keyword>
<dbReference type="Gene3D" id="3.90.780.10">
    <property type="entry name" value="5'-Nucleotidase, C-terminal domain"/>
    <property type="match status" value="1"/>
</dbReference>
<dbReference type="Gene3D" id="3.60.21.10">
    <property type="match status" value="1"/>
</dbReference>
<sequence>MSSFHWKLLKEKFLSPTETIKKTVFTIIMVNDVYEMLPDNDGLGGLAELQTIIEQEKFKSRHCIATLNGDFMSASTLATKYKGYHMIDILNHIDLDYVTLGNHEFDFGTPNVLEKVKESRFKWICSNVVCPDDHSKVLPGLIPKVIHECDGFRIGVFGVCTKNTEYLSRPGTEAVFLPSVTVANKMVKELREEDKCDVVIALTHLTIGDDRELARNCPGIDCILGGHDHTPHSQVQGSCFIHKAGHDAQYVTRIDLSIEKKQTPLNGENLVQLKVFPGCNMIVNRGYKPNQKVSEIIEKYMKQLPEGIMEEIGLTVTKLDSSTESVRSKETTYANFIADIFLDSFGADLAIINGGGIRGDRFYDISKRITRLDVLKEFPFPNNISLAEIKGSDLMEVTEQGVAKAECVIGSFPHFSRGVCVQYDTTKPPMKRVAKMTLNGVDIDPNKVYNIATVTYILNGGDGFSAFTKATPKEHPLNGKSVYDLVIDWIETHRKVGAKKEGRIYDVSKKNSTAVFNF</sequence>
<dbReference type="SUPFAM" id="SSF56300">
    <property type="entry name" value="Metallo-dependent phosphatases"/>
    <property type="match status" value="1"/>
</dbReference>
<evidence type="ECO:0000259" key="5">
    <source>
        <dbReference type="Pfam" id="PF02872"/>
    </source>
</evidence>
<gene>
    <name evidence="6" type="ORF">NAEGRDRAFT_66643</name>
</gene>
<feature type="domain" description="Calcineurin-like phosphoesterase" evidence="4">
    <location>
        <begin position="26"/>
        <end position="231"/>
    </location>
</feature>
<evidence type="ECO:0008006" key="8">
    <source>
        <dbReference type="Google" id="ProtNLM"/>
    </source>
</evidence>
<evidence type="ECO:0000259" key="4">
    <source>
        <dbReference type="Pfam" id="PF00149"/>
    </source>
</evidence>
<dbReference type="RefSeq" id="XP_002678083.1">
    <property type="nucleotide sequence ID" value="XM_002678037.1"/>
</dbReference>
<dbReference type="Proteomes" id="UP000006671">
    <property type="component" value="Unassembled WGS sequence"/>
</dbReference>
<dbReference type="GO" id="GO:0016787">
    <property type="term" value="F:hydrolase activity"/>
    <property type="evidence" value="ECO:0007669"/>
    <property type="project" value="UniProtKB-KW"/>
</dbReference>
<dbReference type="EMBL" id="GG738863">
    <property type="protein sequence ID" value="EFC45339.1"/>
    <property type="molecule type" value="Genomic_DNA"/>
</dbReference>
<evidence type="ECO:0000256" key="2">
    <source>
        <dbReference type="ARBA" id="ARBA00022729"/>
    </source>
</evidence>
<evidence type="ECO:0000313" key="7">
    <source>
        <dbReference type="Proteomes" id="UP000006671"/>
    </source>
</evidence>
<dbReference type="PANTHER" id="PTHR11575:SF48">
    <property type="entry name" value="5'-NUCLEOTIDASE"/>
    <property type="match status" value="1"/>
</dbReference>
<dbReference type="InterPro" id="IPR036907">
    <property type="entry name" value="5'-Nucleotdase_C_sf"/>
</dbReference>
<dbReference type="OMA" id="LDMGNEP"/>
<dbReference type="eggNOG" id="KOG4419">
    <property type="taxonomic scope" value="Eukaryota"/>
</dbReference>
<dbReference type="Pfam" id="PF02872">
    <property type="entry name" value="5_nucleotid_C"/>
    <property type="match status" value="1"/>
</dbReference>
<dbReference type="PRINTS" id="PR01607">
    <property type="entry name" value="APYRASEFAMLY"/>
</dbReference>
<dbReference type="SUPFAM" id="SSF55816">
    <property type="entry name" value="5'-nucleotidase (syn. UDP-sugar hydrolase), C-terminal domain"/>
    <property type="match status" value="1"/>
</dbReference>
<evidence type="ECO:0000313" key="6">
    <source>
        <dbReference type="EMBL" id="EFC45339.1"/>
    </source>
</evidence>
<reference evidence="6 7" key="1">
    <citation type="journal article" date="2010" name="Cell">
        <title>The genome of Naegleria gruberi illuminates early eukaryotic versatility.</title>
        <authorList>
            <person name="Fritz-Laylin L.K."/>
            <person name="Prochnik S.E."/>
            <person name="Ginger M.L."/>
            <person name="Dacks J.B."/>
            <person name="Carpenter M.L."/>
            <person name="Field M.C."/>
            <person name="Kuo A."/>
            <person name="Paredez A."/>
            <person name="Chapman J."/>
            <person name="Pham J."/>
            <person name="Shu S."/>
            <person name="Neupane R."/>
            <person name="Cipriano M."/>
            <person name="Mancuso J."/>
            <person name="Tu H."/>
            <person name="Salamov A."/>
            <person name="Lindquist E."/>
            <person name="Shapiro H."/>
            <person name="Lucas S."/>
            <person name="Grigoriev I.V."/>
            <person name="Cande W.Z."/>
            <person name="Fulton C."/>
            <person name="Rokhsar D.S."/>
            <person name="Dawson S.C."/>
        </authorList>
    </citation>
    <scope>NUCLEOTIDE SEQUENCE [LARGE SCALE GENOMIC DNA]</scope>
    <source>
        <strain evidence="6 7">NEG-M</strain>
    </source>
</reference>
<dbReference type="GO" id="GO:0009166">
    <property type="term" value="P:nucleotide catabolic process"/>
    <property type="evidence" value="ECO:0007669"/>
    <property type="project" value="InterPro"/>
</dbReference>
<dbReference type="AlphaFoldDB" id="D2VCP2"/>
<organism evidence="7">
    <name type="scientific">Naegleria gruberi</name>
    <name type="common">Amoeba</name>
    <dbReference type="NCBI Taxonomy" id="5762"/>
    <lineage>
        <taxon>Eukaryota</taxon>
        <taxon>Discoba</taxon>
        <taxon>Heterolobosea</taxon>
        <taxon>Tetramitia</taxon>
        <taxon>Eutetramitia</taxon>
        <taxon>Vahlkampfiidae</taxon>
        <taxon>Naegleria</taxon>
    </lineage>
</organism>
<evidence type="ECO:0000256" key="1">
    <source>
        <dbReference type="ARBA" id="ARBA00006654"/>
    </source>
</evidence>
<evidence type="ECO:0000256" key="3">
    <source>
        <dbReference type="RuleBase" id="RU362119"/>
    </source>
</evidence>
<keyword evidence="3" id="KW-0547">Nucleotide-binding</keyword>
<proteinExistence type="inferred from homology"/>
<dbReference type="InterPro" id="IPR029052">
    <property type="entry name" value="Metallo-depent_PP-like"/>
</dbReference>
<keyword evidence="7" id="KW-1185">Reference proteome</keyword>
<feature type="domain" description="5'-Nucleotidase C-terminal" evidence="5">
    <location>
        <begin position="318"/>
        <end position="468"/>
    </location>
</feature>
<name>D2VCP2_NAEGR</name>
<dbReference type="VEuPathDB" id="AmoebaDB:NAEGRDRAFT_66643"/>
<comment type="similarity">
    <text evidence="1 3">Belongs to the 5'-nucleotidase family.</text>
</comment>
<keyword evidence="3" id="KW-0378">Hydrolase</keyword>
<dbReference type="STRING" id="5762.D2VCP2"/>
<dbReference type="InterPro" id="IPR006179">
    <property type="entry name" value="5_nucleotidase/apyrase"/>
</dbReference>